<proteinExistence type="predicted"/>
<dbReference type="InterPro" id="IPR036709">
    <property type="entry name" value="Autotransporte_beta_dom_sf"/>
</dbReference>
<feature type="compositionally biased region" description="Polar residues" evidence="1">
    <location>
        <begin position="189"/>
        <end position="205"/>
    </location>
</feature>
<dbReference type="Pfam" id="PF03797">
    <property type="entry name" value="Autotransporter"/>
    <property type="match status" value="1"/>
</dbReference>
<dbReference type="SMART" id="SM00869">
    <property type="entry name" value="Autotransporter"/>
    <property type="match status" value="1"/>
</dbReference>
<feature type="region of interest" description="Disordered" evidence="1">
    <location>
        <begin position="189"/>
        <end position="224"/>
    </location>
</feature>
<dbReference type="InterPro" id="IPR012332">
    <property type="entry name" value="Autotransporter_pectin_lyase_C"/>
</dbReference>
<accession>A0A0M6Y0G1</accession>
<evidence type="ECO:0000256" key="1">
    <source>
        <dbReference type="SAM" id="MobiDB-lite"/>
    </source>
</evidence>
<feature type="domain" description="Autotransporter" evidence="2">
    <location>
        <begin position="506"/>
        <end position="782"/>
    </location>
</feature>
<dbReference type="SUPFAM" id="SSF103515">
    <property type="entry name" value="Autotransporter"/>
    <property type="match status" value="1"/>
</dbReference>
<dbReference type="OrthoDB" id="8038002at2"/>
<sequence length="782" mass="79878">MCSDRPLPIQTKSALQHRRQLKAFLLCSCALVLLGPEKGLAGDITIGSGTTVTTTQTLTDVGDTGTVESGGTIDVTDQDGLVLDNDDQTATNNGTITVTKTTTGIPNFAGIGSDEDNATVHNNGTVTTTGSRAFGIAGDGDDFTVTNSGTITTSGDESDAILSLGANTKITNFGTIFTTGEDADGINATSNNPTVSNSGTITTSGKDSDGIRSGGTDAEITNSGTISTTGEAAYGINAEGDRPTVLNSGTITTTGDDAYAIDTDEDDAKITNTGTITTSGEDADGFDSDGDDVILINTGVMTMSGTLADGIDNDGDRAAITNSGTITVSGEDANPIESNGDDVTISNSGTLRNTGTISGDHDDVGHGIAVDGDNVTITNSGEIYSSNGSSIYVDGSDATVTLNNGTILQGVLTFTDPTTATLNYAAGRTAILTFSGIPGTLTTAGLTSATNGNTITILNPDDFRLDTVAQTFNTMTRAVTGSLEQQMDLNRLGGTSFVATNGPAPEEQNATALWVTPLGGVLSRQGSDGFDHTFGGITAGAEKTFAEGLAAGVAGGFTIGRTTSDGDIHSASSYSIHAGGYLSRSWQATFAQFSLLGGYLKSDEDVTVLNNMVVGGLQDLSIDYDYVYVTPSARLGHAFALSEGTLTPSARVRYSGLWQTGDADESATGLSVSGRSLHVLELRAQATYDHAPIVQNGGTLYLSANAGIDGIFTLNDSVDATLQGAALNLSVDDDDAVLRGFAAADAVWHVNDGTKFLAGIEGGYDNADTLSASVRLGAKISF</sequence>
<reference evidence="4" key="1">
    <citation type="submission" date="2015-07" db="EMBL/GenBank/DDBJ databases">
        <authorList>
            <person name="Rodrigo-Torres Lidia"/>
            <person name="Arahal R.David."/>
        </authorList>
    </citation>
    <scope>NUCLEOTIDE SEQUENCE [LARGE SCALE GENOMIC DNA]</scope>
    <source>
        <strain evidence="4">CECT 4801</strain>
    </source>
</reference>
<dbReference type="EMBL" id="CXST01000001">
    <property type="protein sequence ID" value="CTQ43178.1"/>
    <property type="molecule type" value="Genomic_DNA"/>
</dbReference>
<dbReference type="Gene3D" id="2.40.128.130">
    <property type="entry name" value="Autotransporter beta-domain"/>
    <property type="match status" value="1"/>
</dbReference>
<evidence type="ECO:0000313" key="4">
    <source>
        <dbReference type="Proteomes" id="UP000048926"/>
    </source>
</evidence>
<dbReference type="Proteomes" id="UP000048926">
    <property type="component" value="Unassembled WGS sequence"/>
</dbReference>
<name>A0A0M6Y0G1_9HYPH</name>
<protein>
    <recommendedName>
        <fullName evidence="2">Autotransporter domain-containing protein</fullName>
    </recommendedName>
</protein>
<dbReference type="PROSITE" id="PS51208">
    <property type="entry name" value="AUTOTRANSPORTER"/>
    <property type="match status" value="1"/>
</dbReference>
<gene>
    <name evidence="3" type="ORF">LAL4801_01614</name>
</gene>
<dbReference type="InterPro" id="IPR005546">
    <property type="entry name" value="Autotransporte_beta"/>
</dbReference>
<evidence type="ECO:0000259" key="2">
    <source>
        <dbReference type="PROSITE" id="PS51208"/>
    </source>
</evidence>
<dbReference type="Gene3D" id="2.160.20.20">
    <property type="match status" value="1"/>
</dbReference>
<dbReference type="STRING" id="187304.B0E33_22135"/>
<organism evidence="3 4">
    <name type="scientific">Roseibium aggregatum</name>
    <dbReference type="NCBI Taxonomy" id="187304"/>
    <lineage>
        <taxon>Bacteria</taxon>
        <taxon>Pseudomonadati</taxon>
        <taxon>Pseudomonadota</taxon>
        <taxon>Alphaproteobacteria</taxon>
        <taxon>Hyphomicrobiales</taxon>
        <taxon>Stappiaceae</taxon>
        <taxon>Roseibium</taxon>
    </lineage>
</organism>
<keyword evidence="4" id="KW-1185">Reference proteome</keyword>
<dbReference type="AlphaFoldDB" id="A0A0M6Y0G1"/>
<evidence type="ECO:0000313" key="3">
    <source>
        <dbReference type="EMBL" id="CTQ43178.1"/>
    </source>
</evidence>